<dbReference type="Pfam" id="PF00931">
    <property type="entry name" value="NB-ARC"/>
    <property type="match status" value="1"/>
</dbReference>
<evidence type="ECO:0000259" key="7">
    <source>
        <dbReference type="Pfam" id="PF23598"/>
    </source>
</evidence>
<gene>
    <name evidence="8" type="ORF">IFM89_007260</name>
</gene>
<dbReference type="EMBL" id="JADFTS010000002">
    <property type="protein sequence ID" value="KAF9619512.1"/>
    <property type="molecule type" value="Genomic_DNA"/>
</dbReference>
<dbReference type="PANTHER" id="PTHR23155:SF1205">
    <property type="entry name" value="DISEASE RESISTANCE PROTEIN RPM1"/>
    <property type="match status" value="1"/>
</dbReference>
<dbReference type="SUPFAM" id="SSF52540">
    <property type="entry name" value="P-loop containing nucleoside triphosphate hydrolases"/>
    <property type="match status" value="1"/>
</dbReference>
<dbReference type="Gene3D" id="3.40.50.300">
    <property type="entry name" value="P-loop containing nucleotide triphosphate hydrolases"/>
    <property type="match status" value="1"/>
</dbReference>
<dbReference type="InterPro" id="IPR055414">
    <property type="entry name" value="LRR_R13L4/SHOC2-like"/>
</dbReference>
<dbReference type="InterPro" id="IPR058922">
    <property type="entry name" value="WHD_DRP"/>
</dbReference>
<dbReference type="GO" id="GO:0043531">
    <property type="term" value="F:ADP binding"/>
    <property type="evidence" value="ECO:0007669"/>
    <property type="project" value="InterPro"/>
</dbReference>
<dbReference type="Gene3D" id="1.10.8.430">
    <property type="entry name" value="Helical domain of apoptotic protease-activating factors"/>
    <property type="match status" value="1"/>
</dbReference>
<dbReference type="Gene3D" id="1.20.5.4130">
    <property type="match status" value="1"/>
</dbReference>
<dbReference type="InterPro" id="IPR032675">
    <property type="entry name" value="LRR_dom_sf"/>
</dbReference>
<dbReference type="PRINTS" id="PR00364">
    <property type="entry name" value="DISEASERSIST"/>
</dbReference>
<dbReference type="InterPro" id="IPR042197">
    <property type="entry name" value="Apaf_helical"/>
</dbReference>
<evidence type="ECO:0000313" key="9">
    <source>
        <dbReference type="Proteomes" id="UP000631114"/>
    </source>
</evidence>
<keyword evidence="3" id="KW-0611">Plant defense</keyword>
<organism evidence="8 9">
    <name type="scientific">Coptis chinensis</name>
    <dbReference type="NCBI Taxonomy" id="261450"/>
    <lineage>
        <taxon>Eukaryota</taxon>
        <taxon>Viridiplantae</taxon>
        <taxon>Streptophyta</taxon>
        <taxon>Embryophyta</taxon>
        <taxon>Tracheophyta</taxon>
        <taxon>Spermatophyta</taxon>
        <taxon>Magnoliopsida</taxon>
        <taxon>Ranunculales</taxon>
        <taxon>Ranunculaceae</taxon>
        <taxon>Coptidoideae</taxon>
        <taxon>Coptis</taxon>
    </lineage>
</organism>
<evidence type="ECO:0000256" key="2">
    <source>
        <dbReference type="ARBA" id="ARBA00022741"/>
    </source>
</evidence>
<dbReference type="CDD" id="cd14798">
    <property type="entry name" value="RX-CC_like"/>
    <property type="match status" value="1"/>
</dbReference>
<dbReference type="InterPro" id="IPR002182">
    <property type="entry name" value="NB-ARC"/>
</dbReference>
<keyword evidence="2" id="KW-0547">Nucleotide-binding</keyword>
<feature type="domain" description="NB-ARC" evidence="4">
    <location>
        <begin position="166"/>
        <end position="342"/>
    </location>
</feature>
<dbReference type="GO" id="GO:0098542">
    <property type="term" value="P:defense response to other organism"/>
    <property type="evidence" value="ECO:0007669"/>
    <property type="project" value="TreeGrafter"/>
</dbReference>
<dbReference type="Pfam" id="PF18052">
    <property type="entry name" value="Rx_N"/>
    <property type="match status" value="1"/>
</dbReference>
<evidence type="ECO:0000256" key="1">
    <source>
        <dbReference type="ARBA" id="ARBA00022737"/>
    </source>
</evidence>
<dbReference type="InterPro" id="IPR041118">
    <property type="entry name" value="Rx_N"/>
</dbReference>
<dbReference type="SUPFAM" id="SSF52058">
    <property type="entry name" value="L domain-like"/>
    <property type="match status" value="1"/>
</dbReference>
<dbReference type="Gene3D" id="1.10.10.10">
    <property type="entry name" value="Winged helix-like DNA-binding domain superfamily/Winged helix DNA-binding domain"/>
    <property type="match status" value="1"/>
</dbReference>
<keyword evidence="9" id="KW-1185">Reference proteome</keyword>
<dbReference type="Gene3D" id="3.80.10.10">
    <property type="entry name" value="Ribonuclease Inhibitor"/>
    <property type="match status" value="1"/>
</dbReference>
<dbReference type="FunFam" id="1.10.10.10:FF:000322">
    <property type="entry name" value="Probable disease resistance protein At1g63360"/>
    <property type="match status" value="1"/>
</dbReference>
<evidence type="ECO:0008006" key="10">
    <source>
        <dbReference type="Google" id="ProtNLM"/>
    </source>
</evidence>
<evidence type="ECO:0000256" key="3">
    <source>
        <dbReference type="ARBA" id="ARBA00022821"/>
    </source>
</evidence>
<dbReference type="Pfam" id="PF23598">
    <property type="entry name" value="LRR_14"/>
    <property type="match status" value="1"/>
</dbReference>
<evidence type="ECO:0000259" key="4">
    <source>
        <dbReference type="Pfam" id="PF00931"/>
    </source>
</evidence>
<dbReference type="AlphaFoldDB" id="A0A835IMZ9"/>
<dbReference type="Pfam" id="PF23559">
    <property type="entry name" value="WHD_DRP"/>
    <property type="match status" value="1"/>
</dbReference>
<dbReference type="InterPro" id="IPR044974">
    <property type="entry name" value="Disease_R_plants"/>
</dbReference>
<feature type="domain" description="Disease resistance N-terminal" evidence="5">
    <location>
        <begin position="5"/>
        <end position="89"/>
    </location>
</feature>
<feature type="domain" description="Disease resistance R13L4/SHOC-2-like LRR" evidence="7">
    <location>
        <begin position="545"/>
        <end position="754"/>
    </location>
</feature>
<dbReference type="OrthoDB" id="598235at2759"/>
<name>A0A835IMZ9_9MAGN</name>
<protein>
    <recommendedName>
        <fullName evidence="10">Disease resistance protein RPM1-like</fullName>
    </recommendedName>
</protein>
<keyword evidence="1" id="KW-0677">Repeat</keyword>
<evidence type="ECO:0000259" key="6">
    <source>
        <dbReference type="Pfam" id="PF23559"/>
    </source>
</evidence>
<dbReference type="InterPro" id="IPR036388">
    <property type="entry name" value="WH-like_DNA-bd_sf"/>
</dbReference>
<evidence type="ECO:0000259" key="5">
    <source>
        <dbReference type="Pfam" id="PF18052"/>
    </source>
</evidence>
<reference evidence="8 9" key="1">
    <citation type="submission" date="2020-10" db="EMBL/GenBank/DDBJ databases">
        <title>The Coptis chinensis genome and diversification of protoberbering-type alkaloids.</title>
        <authorList>
            <person name="Wang B."/>
            <person name="Shu S."/>
            <person name="Song C."/>
            <person name="Liu Y."/>
        </authorList>
    </citation>
    <scope>NUCLEOTIDE SEQUENCE [LARGE SCALE GENOMIC DNA]</scope>
    <source>
        <strain evidence="8">HL-2020</strain>
        <tissue evidence="8">Leaf</tissue>
    </source>
</reference>
<dbReference type="InterPro" id="IPR038005">
    <property type="entry name" value="RX-like_CC"/>
</dbReference>
<comment type="caution">
    <text evidence="8">The sequence shown here is derived from an EMBL/GenBank/DDBJ whole genome shotgun (WGS) entry which is preliminary data.</text>
</comment>
<dbReference type="Proteomes" id="UP000631114">
    <property type="component" value="Unassembled WGS sequence"/>
</dbReference>
<proteinExistence type="predicted"/>
<accession>A0A835IMZ9</accession>
<feature type="domain" description="Disease resistance protein winged helix" evidence="6">
    <location>
        <begin position="429"/>
        <end position="500"/>
    </location>
</feature>
<evidence type="ECO:0000313" key="8">
    <source>
        <dbReference type="EMBL" id="KAF9619512.1"/>
    </source>
</evidence>
<dbReference type="FunFam" id="3.40.50.300:FF:001091">
    <property type="entry name" value="Probable disease resistance protein At1g61300"/>
    <property type="match status" value="1"/>
</dbReference>
<dbReference type="PANTHER" id="PTHR23155">
    <property type="entry name" value="DISEASE RESISTANCE PROTEIN RP"/>
    <property type="match status" value="1"/>
</dbReference>
<sequence>MADGAIEVLLRKLLSFLEEETSSLGGLRSEFNEMKRELESMKSFLNEADVRGAINQGVRTWVEQVRDVSYDVEDIIDEFMYHLGGQSISKTFIRKTTDSLKNLGMRRRMATKLHDMNVQIKAISERSNRYQYNHVEPTCTRDTREMRQQHAESSLFFKDENLVGIEEDKDILLRWLTDEGESQRAVMSVCGMGGSGKTTLVARTYNNQSVKQHFDCFASVTVTQTYLVQDLFRTLIRDFYQSRKDMVPNGLKSMDYRQLVEILVSYLQTKRYFVILDDVWSINLWREISVSLPEGGRRSRIILTTRNEEIASFSFGVVHHIQPLKEQEAWALFCKTAFSNDSKYCCPKEVAVTARLIVARCQGLPLAIVAMGGIMSTKIKTEGEWRRICKSLNWELNNNPTLEMVKSILLLSYNDLSLSLRQCFLYCSVFPEDYLIKPKRLFRLWIAEGFIVARRGSTLEQVAEMYLMELASRNMIQIAEKNDQERPTICRMHDLMRELALSISERENFSMVYDETVATEVYRARRLLIHKGDSSIPFSVKMPQLRSFFLFVGNMFSASVSNVLPSGFRLLRVLDLQGAPIERLPDELVDLFNLRYLNLRETLVRDLPKSIGRLQNLQTLDVRDTGMKALPKGIVKLQNLRHLATYTLTYEDHFSYSLADAVQVPTDIWKLKNLRILNGILVTTDILKQIGNMTQLTKLGIANVREAHGKLLCTSIQKMKLLHTLSLVLIEGEETLRIDDIVSPPPLLGRINLLGKLEKITIENGATPCLEVLDLISCRQLKMVPQGIEHLTNLQELYLGDISEGLVERLRGEKGVDRPKVQHILEIDHHYQTKKGWFYESLSSFQSKLR</sequence>
<dbReference type="InterPro" id="IPR027417">
    <property type="entry name" value="P-loop_NTPase"/>
</dbReference>